<dbReference type="HOGENOM" id="CLU_000604_1_11_2"/>
<dbReference type="InterPro" id="IPR017871">
    <property type="entry name" value="ABC_transporter-like_CS"/>
</dbReference>
<dbReference type="KEGG" id="tpe:Tpen_0122"/>
<dbReference type="GO" id="GO:0005524">
    <property type="term" value="F:ATP binding"/>
    <property type="evidence" value="ECO:0007669"/>
    <property type="project" value="UniProtKB-KW"/>
</dbReference>
<reference evidence="7" key="1">
    <citation type="journal article" date="2008" name="J. Bacteriol.">
        <title>Genome sequence of Thermofilum pendens reveals an exceptional loss of biosynthetic pathways without genome reduction.</title>
        <authorList>
            <person name="Anderson I."/>
            <person name="Rodriguez J."/>
            <person name="Susanti D."/>
            <person name="Porat I."/>
            <person name="Reich C."/>
            <person name="Ulrich L.E."/>
            <person name="Elkins J.G."/>
            <person name="Mavromatis K."/>
            <person name="Lykidis A."/>
            <person name="Kim E."/>
            <person name="Thompson L.S."/>
            <person name="Nolan M."/>
            <person name="Land M."/>
            <person name="Copeland A."/>
            <person name="Lapidus A."/>
            <person name="Lucas S."/>
            <person name="Detter C."/>
            <person name="Zhulin I.B."/>
            <person name="Olsen G.J."/>
            <person name="Whitman W."/>
            <person name="Mukhopadhyay B."/>
            <person name="Bristow J."/>
            <person name="Kyrpides N."/>
        </authorList>
    </citation>
    <scope>NUCLEOTIDE SEQUENCE [LARGE SCALE GENOMIC DNA]</scope>
    <source>
        <strain evidence="7">DSM 2475 / Hrk 5</strain>
    </source>
</reference>
<organism evidence="6 7">
    <name type="scientific">Thermofilum pendens (strain DSM 2475 / Hrk 5)</name>
    <dbReference type="NCBI Taxonomy" id="368408"/>
    <lineage>
        <taxon>Archaea</taxon>
        <taxon>Thermoproteota</taxon>
        <taxon>Thermoprotei</taxon>
        <taxon>Thermofilales</taxon>
        <taxon>Thermofilaceae</taxon>
        <taxon>Thermofilum</taxon>
    </lineage>
</organism>
<gene>
    <name evidence="6" type="ordered locus">Tpen_0122</name>
</gene>
<keyword evidence="4" id="KW-0067">ATP-binding</keyword>
<keyword evidence="7" id="KW-1185">Reference proteome</keyword>
<dbReference type="STRING" id="368408.Tpen_0122"/>
<dbReference type="PROSITE" id="PS00211">
    <property type="entry name" value="ABC_TRANSPORTER_1"/>
    <property type="match status" value="1"/>
</dbReference>
<evidence type="ECO:0000256" key="2">
    <source>
        <dbReference type="ARBA" id="ARBA00022448"/>
    </source>
</evidence>
<evidence type="ECO:0000256" key="3">
    <source>
        <dbReference type="ARBA" id="ARBA00022741"/>
    </source>
</evidence>
<evidence type="ECO:0000313" key="6">
    <source>
        <dbReference type="EMBL" id="ABL77532.1"/>
    </source>
</evidence>
<dbReference type="EMBL" id="CP000505">
    <property type="protein sequence ID" value="ABL77532.1"/>
    <property type="molecule type" value="Genomic_DNA"/>
</dbReference>
<dbReference type="PANTHER" id="PTHR42734">
    <property type="entry name" value="METAL TRANSPORT SYSTEM ATP-BINDING PROTEIN TM_0124-RELATED"/>
    <property type="match status" value="1"/>
</dbReference>
<evidence type="ECO:0000259" key="5">
    <source>
        <dbReference type="PROSITE" id="PS50893"/>
    </source>
</evidence>
<feature type="domain" description="ABC transporter" evidence="5">
    <location>
        <begin position="6"/>
        <end position="239"/>
    </location>
</feature>
<dbReference type="SUPFAM" id="SSF52540">
    <property type="entry name" value="P-loop containing nucleoside triphosphate hydrolases"/>
    <property type="match status" value="1"/>
</dbReference>
<dbReference type="InterPro" id="IPR027417">
    <property type="entry name" value="P-loop_NTPase"/>
</dbReference>
<dbReference type="AlphaFoldDB" id="A1RWF2"/>
<dbReference type="Gene3D" id="3.40.50.300">
    <property type="entry name" value="P-loop containing nucleotide triphosphate hydrolases"/>
    <property type="match status" value="1"/>
</dbReference>
<dbReference type="eggNOG" id="arCOG00201">
    <property type="taxonomic scope" value="Archaea"/>
</dbReference>
<dbReference type="InterPro" id="IPR003593">
    <property type="entry name" value="AAA+_ATPase"/>
</dbReference>
<dbReference type="InterPro" id="IPR050153">
    <property type="entry name" value="Metal_Ion_Import_ABC"/>
</dbReference>
<protein>
    <submittedName>
        <fullName evidence="6">ABC transporter related</fullName>
    </submittedName>
</protein>
<dbReference type="EnsemblBacteria" id="ABL77532">
    <property type="protein sequence ID" value="ABL77532"/>
    <property type="gene ID" value="Tpen_0122"/>
</dbReference>
<accession>A1RWF2</accession>
<dbReference type="SMART" id="SM00382">
    <property type="entry name" value="AAA"/>
    <property type="match status" value="1"/>
</dbReference>
<dbReference type="PANTHER" id="PTHR42734:SF5">
    <property type="entry name" value="IRON TRANSPORT SYSTEM ATP-BINDING PROTEIN HI_0361-RELATED"/>
    <property type="match status" value="1"/>
</dbReference>
<dbReference type="InterPro" id="IPR003439">
    <property type="entry name" value="ABC_transporter-like_ATP-bd"/>
</dbReference>
<proteinExistence type="inferred from homology"/>
<keyword evidence="2" id="KW-0813">Transport</keyword>
<evidence type="ECO:0000256" key="1">
    <source>
        <dbReference type="ARBA" id="ARBA00005417"/>
    </source>
</evidence>
<dbReference type="PROSITE" id="PS50893">
    <property type="entry name" value="ABC_TRANSPORTER_2"/>
    <property type="match status" value="1"/>
</dbReference>
<dbReference type="Proteomes" id="UP000000641">
    <property type="component" value="Chromosome"/>
</dbReference>
<keyword evidence="3" id="KW-0547">Nucleotide-binding</keyword>
<comment type="similarity">
    <text evidence="1">Belongs to the ABC transporter superfamily.</text>
</comment>
<evidence type="ECO:0000313" key="7">
    <source>
        <dbReference type="Proteomes" id="UP000000641"/>
    </source>
</evidence>
<sequence>MHAQTVELRGVSFAYSDGEPILNNENLFLSGPGLVTILGPNGSGKTTLFKVVLGLLKPSSGSVVINGEDVTGNPVKAGKYASLVPQLSAIRRDLPLTAHELVNFVLRTRGRCKGRECEAKTMEALEAVGAAGIADKKLSEMSGGQLQRVLLARALATGADILLLDEPLSGIDPSGREYILGEIEKISKRKLVVMTTHDPVLTLNKSKTIVVFNRGVRAVGSPGDVFKLDLLRKAYGSNVLLIEKCLHVIS</sequence>
<dbReference type="Pfam" id="PF00005">
    <property type="entry name" value="ABC_tran"/>
    <property type="match status" value="1"/>
</dbReference>
<name>A1RWF2_THEPD</name>
<dbReference type="GO" id="GO:0016887">
    <property type="term" value="F:ATP hydrolysis activity"/>
    <property type="evidence" value="ECO:0007669"/>
    <property type="project" value="InterPro"/>
</dbReference>
<evidence type="ECO:0000256" key="4">
    <source>
        <dbReference type="ARBA" id="ARBA00022840"/>
    </source>
</evidence>